<gene>
    <name evidence="1" type="ORF">JEQ47_03855</name>
</gene>
<evidence type="ECO:0000313" key="1">
    <source>
        <dbReference type="EMBL" id="MBJ3783846.1"/>
    </source>
</evidence>
<name>A0A934IRH2_9HYPH</name>
<sequence length="58" mass="6614">MADLSPRLREIRDEMAPHVLAGLLATKARVDAGWPITAEDRNRLNDEIEYWSKPHGQC</sequence>
<dbReference type="Proteomes" id="UP000602124">
    <property type="component" value="Unassembled WGS sequence"/>
</dbReference>
<accession>A0A934IRH2</accession>
<organism evidence="1 2">
    <name type="scientific">Devosia sediminis</name>
    <dbReference type="NCBI Taxonomy" id="2798801"/>
    <lineage>
        <taxon>Bacteria</taxon>
        <taxon>Pseudomonadati</taxon>
        <taxon>Pseudomonadota</taxon>
        <taxon>Alphaproteobacteria</taxon>
        <taxon>Hyphomicrobiales</taxon>
        <taxon>Devosiaceae</taxon>
        <taxon>Devosia</taxon>
    </lineage>
</organism>
<keyword evidence="2" id="KW-1185">Reference proteome</keyword>
<evidence type="ECO:0000313" key="2">
    <source>
        <dbReference type="Proteomes" id="UP000602124"/>
    </source>
</evidence>
<proteinExistence type="predicted"/>
<dbReference type="RefSeq" id="WP_198875059.1">
    <property type="nucleotide sequence ID" value="NZ_JAEKMH010000001.1"/>
</dbReference>
<dbReference type="EMBL" id="JAEKMH010000001">
    <property type="protein sequence ID" value="MBJ3783846.1"/>
    <property type="molecule type" value="Genomic_DNA"/>
</dbReference>
<dbReference type="AlphaFoldDB" id="A0A934IRH2"/>
<comment type="caution">
    <text evidence="1">The sequence shown here is derived from an EMBL/GenBank/DDBJ whole genome shotgun (WGS) entry which is preliminary data.</text>
</comment>
<reference evidence="1" key="1">
    <citation type="submission" date="2020-12" db="EMBL/GenBank/DDBJ databases">
        <title>Devosia sp. MSA67 isolated from Mo River.</title>
        <authorList>
            <person name="Ma F."/>
            <person name="Zi Z."/>
        </authorList>
    </citation>
    <scope>NUCLEOTIDE SEQUENCE</scope>
    <source>
        <strain evidence="1">MSA67</strain>
    </source>
</reference>
<protein>
    <submittedName>
        <fullName evidence="1">Uncharacterized protein</fullName>
    </submittedName>
</protein>